<evidence type="ECO:0000256" key="3">
    <source>
        <dbReference type="ARBA" id="ARBA00022475"/>
    </source>
</evidence>
<dbReference type="PROSITE" id="PS50850">
    <property type="entry name" value="MFS"/>
    <property type="match status" value="1"/>
</dbReference>
<dbReference type="GO" id="GO:0022857">
    <property type="term" value="F:transmembrane transporter activity"/>
    <property type="evidence" value="ECO:0007669"/>
    <property type="project" value="InterPro"/>
</dbReference>
<evidence type="ECO:0000256" key="6">
    <source>
        <dbReference type="ARBA" id="ARBA00023136"/>
    </source>
</evidence>
<dbReference type="InterPro" id="IPR036259">
    <property type="entry name" value="MFS_trans_sf"/>
</dbReference>
<organism evidence="9 10">
    <name type="scientific">Gottfriedia endophytica</name>
    <dbReference type="NCBI Taxonomy" id="2820819"/>
    <lineage>
        <taxon>Bacteria</taxon>
        <taxon>Bacillati</taxon>
        <taxon>Bacillota</taxon>
        <taxon>Bacilli</taxon>
        <taxon>Bacillales</taxon>
        <taxon>Bacillaceae</taxon>
        <taxon>Gottfriedia</taxon>
    </lineage>
</organism>
<dbReference type="RefSeq" id="WP_209406922.1">
    <property type="nucleotide sequence ID" value="NZ_JAGIYQ010000012.1"/>
</dbReference>
<feature type="transmembrane region" description="Helical" evidence="7">
    <location>
        <begin position="7"/>
        <end position="33"/>
    </location>
</feature>
<feature type="transmembrane region" description="Helical" evidence="7">
    <location>
        <begin position="156"/>
        <end position="177"/>
    </location>
</feature>
<reference evidence="9" key="1">
    <citation type="submission" date="2021-04" db="EMBL/GenBank/DDBJ databases">
        <title>Genome seq and assembly of Bacillus sp.</title>
        <authorList>
            <person name="Chhetri G."/>
        </authorList>
    </citation>
    <scope>NUCLEOTIDE SEQUENCE</scope>
    <source>
        <strain evidence="9">RG28</strain>
    </source>
</reference>
<feature type="transmembrane region" description="Helical" evidence="7">
    <location>
        <begin position="368"/>
        <end position="387"/>
    </location>
</feature>
<dbReference type="SUPFAM" id="SSF103473">
    <property type="entry name" value="MFS general substrate transporter"/>
    <property type="match status" value="1"/>
</dbReference>
<dbReference type="GO" id="GO:0005886">
    <property type="term" value="C:plasma membrane"/>
    <property type="evidence" value="ECO:0007669"/>
    <property type="project" value="UniProtKB-SubCell"/>
</dbReference>
<dbReference type="PANTHER" id="PTHR43266:SF10">
    <property type="entry name" value="BACILYSIN EXPORTER BACE-RELATED"/>
    <property type="match status" value="1"/>
</dbReference>
<evidence type="ECO:0000256" key="1">
    <source>
        <dbReference type="ARBA" id="ARBA00004651"/>
    </source>
</evidence>
<keyword evidence="3" id="KW-1003">Cell membrane</keyword>
<evidence type="ECO:0000256" key="5">
    <source>
        <dbReference type="ARBA" id="ARBA00022989"/>
    </source>
</evidence>
<name>A0A940NLS0_9BACI</name>
<feature type="transmembrane region" description="Helical" evidence="7">
    <location>
        <begin position="39"/>
        <end position="62"/>
    </location>
</feature>
<keyword evidence="2" id="KW-0813">Transport</keyword>
<dbReference type="InterPro" id="IPR011701">
    <property type="entry name" value="MFS"/>
</dbReference>
<dbReference type="CDD" id="cd06173">
    <property type="entry name" value="MFS_MefA_like"/>
    <property type="match status" value="1"/>
</dbReference>
<feature type="transmembrane region" description="Helical" evidence="7">
    <location>
        <begin position="205"/>
        <end position="225"/>
    </location>
</feature>
<feature type="transmembrane region" description="Helical" evidence="7">
    <location>
        <begin position="301"/>
        <end position="321"/>
    </location>
</feature>
<comment type="caution">
    <text evidence="9">The sequence shown here is derived from an EMBL/GenBank/DDBJ whole genome shotgun (WGS) entry which is preliminary data.</text>
</comment>
<dbReference type="PANTHER" id="PTHR43266">
    <property type="entry name" value="MACROLIDE-EFFLUX PROTEIN"/>
    <property type="match status" value="1"/>
</dbReference>
<keyword evidence="4 7" id="KW-0812">Transmembrane</keyword>
<dbReference type="Gene3D" id="1.20.1250.20">
    <property type="entry name" value="MFS general substrate transporter like domains"/>
    <property type="match status" value="1"/>
</dbReference>
<keyword evidence="5 7" id="KW-1133">Transmembrane helix</keyword>
<dbReference type="EMBL" id="JAGIYQ010000012">
    <property type="protein sequence ID" value="MBP0726582.1"/>
    <property type="molecule type" value="Genomic_DNA"/>
</dbReference>
<keyword evidence="10" id="KW-1185">Reference proteome</keyword>
<accession>A0A940NLS0</accession>
<evidence type="ECO:0000256" key="4">
    <source>
        <dbReference type="ARBA" id="ARBA00022692"/>
    </source>
</evidence>
<feature type="domain" description="Major facilitator superfamily (MFS) profile" evidence="8">
    <location>
        <begin position="1"/>
        <end position="391"/>
    </location>
</feature>
<sequence length="410" mass="46230">MIKSKTYFLYTKAFSDIGNMMEMMVMNAVIYSMTKSTTWLAAVLAFRVFGGILSSLFSGILADRMNRRYLMIFSDFARGISVIILCFYPSATLFLIIAFLLGFFGSFFTVSFSAEIPQIFGEEKVLEVNAFISRLGAISMVIGFLSAAFLSNIVNYRVIIAIDGLSFFLSALVLIIFKWNNTLKKNGSSSWKVWISDIKEVNSYLVLRPVLLIIFVVFLFQTFAASAHNVGIPLLSEELNSKHMTFYQGLIWGSWGIGSIISTWIIPRFPWLKNHILLFYLSTSILTSLGFILILSNKVLLLILLFAFFTGMFDAAAGTYFSTMIQQTENDIRGRIFGISNLLNRLGFTLGFVATSILLKIVTMPHLVWLFHGGMIGIILIAIIYLASNKLFKIDDNFLKKKNNELTFIK</sequence>
<protein>
    <submittedName>
        <fullName evidence="9">MFS transporter</fullName>
    </submittedName>
</protein>
<evidence type="ECO:0000256" key="2">
    <source>
        <dbReference type="ARBA" id="ARBA00022448"/>
    </source>
</evidence>
<feature type="transmembrane region" description="Helical" evidence="7">
    <location>
        <begin position="277"/>
        <end position="295"/>
    </location>
</feature>
<evidence type="ECO:0000259" key="8">
    <source>
        <dbReference type="PROSITE" id="PS50850"/>
    </source>
</evidence>
<dbReference type="InterPro" id="IPR020846">
    <property type="entry name" value="MFS_dom"/>
</dbReference>
<dbReference type="AlphaFoldDB" id="A0A940NLS0"/>
<proteinExistence type="predicted"/>
<dbReference type="Pfam" id="PF07690">
    <property type="entry name" value="MFS_1"/>
    <property type="match status" value="1"/>
</dbReference>
<comment type="subcellular location">
    <subcellularLocation>
        <location evidence="1">Cell membrane</location>
        <topology evidence="1">Multi-pass membrane protein</topology>
    </subcellularLocation>
</comment>
<gene>
    <name evidence="9" type="ORF">J5Y03_15580</name>
</gene>
<evidence type="ECO:0000313" key="10">
    <source>
        <dbReference type="Proteomes" id="UP000682134"/>
    </source>
</evidence>
<feature type="transmembrane region" description="Helical" evidence="7">
    <location>
        <begin position="128"/>
        <end position="150"/>
    </location>
</feature>
<evidence type="ECO:0000313" key="9">
    <source>
        <dbReference type="EMBL" id="MBP0726582.1"/>
    </source>
</evidence>
<evidence type="ECO:0000256" key="7">
    <source>
        <dbReference type="SAM" id="Phobius"/>
    </source>
</evidence>
<dbReference type="Proteomes" id="UP000682134">
    <property type="component" value="Unassembled WGS sequence"/>
</dbReference>
<feature type="transmembrane region" description="Helical" evidence="7">
    <location>
        <begin position="342"/>
        <end position="362"/>
    </location>
</feature>
<feature type="transmembrane region" description="Helical" evidence="7">
    <location>
        <begin position="245"/>
        <end position="265"/>
    </location>
</feature>
<keyword evidence="6 7" id="KW-0472">Membrane</keyword>